<dbReference type="EMBL" id="PFPL01000034">
    <property type="protein sequence ID" value="PIZ96074.1"/>
    <property type="molecule type" value="Genomic_DNA"/>
</dbReference>
<dbReference type="AlphaFoldDB" id="A0A2M7VAV3"/>
<organism evidence="1 2">
    <name type="scientific">Candidatus Magasanikbacteria bacterium CG_4_10_14_0_2_um_filter_33_14</name>
    <dbReference type="NCBI Taxonomy" id="1974636"/>
    <lineage>
        <taxon>Bacteria</taxon>
        <taxon>Candidatus Magasanikiibacteriota</taxon>
    </lineage>
</organism>
<proteinExistence type="predicted"/>
<comment type="caution">
    <text evidence="1">The sequence shown here is derived from an EMBL/GenBank/DDBJ whole genome shotgun (WGS) entry which is preliminary data.</text>
</comment>
<dbReference type="Proteomes" id="UP000231453">
    <property type="component" value="Unassembled WGS sequence"/>
</dbReference>
<evidence type="ECO:0000313" key="2">
    <source>
        <dbReference type="Proteomes" id="UP000231453"/>
    </source>
</evidence>
<name>A0A2M7VAV3_9BACT</name>
<accession>A0A2M7VAV3</accession>
<reference evidence="2" key="1">
    <citation type="submission" date="2017-09" db="EMBL/GenBank/DDBJ databases">
        <title>Depth-based differentiation of microbial function through sediment-hosted aquifers and enrichment of novel symbionts in the deep terrestrial subsurface.</title>
        <authorList>
            <person name="Probst A.J."/>
            <person name="Ladd B."/>
            <person name="Jarett J.K."/>
            <person name="Geller-Mcgrath D.E."/>
            <person name="Sieber C.M.K."/>
            <person name="Emerson J.B."/>
            <person name="Anantharaman K."/>
            <person name="Thomas B.C."/>
            <person name="Malmstrom R."/>
            <person name="Stieglmeier M."/>
            <person name="Klingl A."/>
            <person name="Woyke T."/>
            <person name="Ryan C.M."/>
            <person name="Banfield J.F."/>
        </authorList>
    </citation>
    <scope>NUCLEOTIDE SEQUENCE [LARGE SCALE GENOMIC DNA]</scope>
</reference>
<gene>
    <name evidence="1" type="ORF">COX80_02355</name>
</gene>
<evidence type="ECO:0000313" key="1">
    <source>
        <dbReference type="EMBL" id="PIZ96074.1"/>
    </source>
</evidence>
<protein>
    <submittedName>
        <fullName evidence="1">Uncharacterized protein</fullName>
    </submittedName>
</protein>
<sequence>MTTEKKIIIYLDQNFISDIAKLSLKEKKNKINPILEKLFNTIKEGVDEEKFLSPDSWIHAVETAKENNPELKNAIFDHQGYIGQVSLNPNWEIEDAQFINALLDYFGIKREKRDDWHLAFRENPNKRIENFKIHVRMPDLGLGKLPKAQVEILQQIRASGVKNEEQYKKEIEATKKEYKKKIQTEFAWVIGKYNLSLEQAEQFIESKKFLQIPKIDIFCKLWSKNLANINRDSSQLEHDYNDIEFLSSYLPYCDVVATDKYMQNLVQSLKLDETYGCRLYTMKTKDLSDLIVFLEKEKQEKKPANKSLFSVLGIMTENVNTQQIQFLKKLNLAKSKFENTGKYWNKDIYTSIFLVYTNKKHVELPKTDDILKYGPKILTNEQWLDMFPFMSNFRTLYNLEHKSIREIVKDIPNHLRGTATAIVMNNTNFDNDVVDHDSYLFYDIEDAIKNKLQYTKRYNIEIIYP</sequence>